<accession>A0A0K0XXH7</accession>
<reference evidence="1 2" key="1">
    <citation type="submission" date="2015-07" db="EMBL/GenBank/DDBJ databases">
        <authorList>
            <person name="Noorani M."/>
        </authorList>
    </citation>
    <scope>NUCLEOTIDE SEQUENCE [LARGE SCALE GENOMIC DNA]</scope>
    <source>
        <strain evidence="1 2">KCTC 42284</strain>
    </source>
</reference>
<gene>
    <name evidence="1" type="ORF">WM2015_2014</name>
</gene>
<organism evidence="1 2">
    <name type="scientific">Wenzhouxiangella marina</name>
    <dbReference type="NCBI Taxonomy" id="1579979"/>
    <lineage>
        <taxon>Bacteria</taxon>
        <taxon>Pseudomonadati</taxon>
        <taxon>Pseudomonadota</taxon>
        <taxon>Gammaproteobacteria</taxon>
        <taxon>Chromatiales</taxon>
        <taxon>Wenzhouxiangellaceae</taxon>
        <taxon>Wenzhouxiangella</taxon>
    </lineage>
</organism>
<keyword evidence="2" id="KW-1185">Reference proteome</keyword>
<dbReference type="PATRIC" id="fig|1579979.3.peg.2059"/>
<dbReference type="SUPFAM" id="SSF53335">
    <property type="entry name" value="S-adenosyl-L-methionine-dependent methyltransferases"/>
    <property type="match status" value="1"/>
</dbReference>
<dbReference type="KEGG" id="wma:WM2015_2014"/>
<protein>
    <submittedName>
        <fullName evidence="1">Uncharacterized protein</fullName>
    </submittedName>
</protein>
<dbReference type="CDD" id="cd02440">
    <property type="entry name" value="AdoMet_MTases"/>
    <property type="match status" value="1"/>
</dbReference>
<evidence type="ECO:0000313" key="2">
    <source>
        <dbReference type="Proteomes" id="UP000066624"/>
    </source>
</evidence>
<evidence type="ECO:0000313" key="1">
    <source>
        <dbReference type="EMBL" id="AKS42380.1"/>
    </source>
</evidence>
<dbReference type="OrthoDB" id="9773188at2"/>
<dbReference type="InterPro" id="IPR029063">
    <property type="entry name" value="SAM-dependent_MTases_sf"/>
</dbReference>
<dbReference type="EMBL" id="CP012154">
    <property type="protein sequence ID" value="AKS42380.1"/>
    <property type="molecule type" value="Genomic_DNA"/>
</dbReference>
<dbReference type="Proteomes" id="UP000066624">
    <property type="component" value="Chromosome"/>
</dbReference>
<dbReference type="Gene3D" id="3.40.50.150">
    <property type="entry name" value="Vaccinia Virus protein VP39"/>
    <property type="match status" value="1"/>
</dbReference>
<dbReference type="RefSeq" id="WP_049725947.1">
    <property type="nucleotide sequence ID" value="NZ_CP012154.1"/>
</dbReference>
<sequence length="259" mass="29368">MPDAVDSPRLSIASYADVLRHATDWKSKLESVKAEPPVPGKTWYAYDILANLWHLEKLMEQLPEGSLEMFKGGHIADIGAADGDLSFFLEQFGTSADLIDWPATNWNGLDGARTLRERLNSSKVAIHEVDLDTQFDLPSERYDLVFFLGILYHLKNPFYILETLAKRCRFCFLSTRIARQTADRKLELEAAPLAYLLAPEECNGDPTNYWIFSAPGLIRLAERCGWNVLATYRVGDTEQSDPSSADHDERIFLAMESRY</sequence>
<dbReference type="Pfam" id="PF13489">
    <property type="entry name" value="Methyltransf_23"/>
    <property type="match status" value="1"/>
</dbReference>
<dbReference type="AlphaFoldDB" id="A0A0K0XXH7"/>
<name>A0A0K0XXH7_9GAMM</name>
<proteinExistence type="predicted"/>